<comment type="caution">
    <text evidence="1">The sequence shown here is derived from an EMBL/GenBank/DDBJ whole genome shotgun (WGS) entry which is preliminary data.</text>
</comment>
<dbReference type="Proteomes" id="UP000229730">
    <property type="component" value="Unassembled WGS sequence"/>
</dbReference>
<evidence type="ECO:0000313" key="2">
    <source>
        <dbReference type="Proteomes" id="UP000229730"/>
    </source>
</evidence>
<dbReference type="OrthoDB" id="9814909at2"/>
<proteinExistence type="predicted"/>
<name>A0A2G4YV54_9PROT</name>
<dbReference type="PANTHER" id="PTHR31480">
    <property type="entry name" value="BIFUNCTIONAL LYCOPENE CYCLASE/PHYTOENE SYNTHASE"/>
    <property type="match status" value="1"/>
</dbReference>
<keyword evidence="2" id="KW-1185">Reference proteome</keyword>
<gene>
    <name evidence="1" type="ORF">CRD36_05980</name>
</gene>
<dbReference type="AlphaFoldDB" id="A0A2G4YV54"/>
<dbReference type="EMBL" id="PDEM01000009">
    <property type="protein sequence ID" value="PHZ86211.1"/>
    <property type="molecule type" value="Genomic_DNA"/>
</dbReference>
<reference evidence="1 2" key="1">
    <citation type="submission" date="2017-10" db="EMBL/GenBank/DDBJ databases">
        <title>Frigbacter circumglobatus gen. nov. sp. nov., isolated from sediment cultured in situ.</title>
        <authorList>
            <person name="Zhao Z."/>
        </authorList>
    </citation>
    <scope>NUCLEOTIDE SEQUENCE [LARGE SCALE GENOMIC DNA]</scope>
    <source>
        <strain evidence="1 2">ZYL</strain>
    </source>
</reference>
<dbReference type="Gene3D" id="1.10.600.10">
    <property type="entry name" value="Farnesyl Diphosphate Synthase"/>
    <property type="match status" value="1"/>
</dbReference>
<dbReference type="SUPFAM" id="SSF48576">
    <property type="entry name" value="Terpenoid synthases"/>
    <property type="match status" value="1"/>
</dbReference>
<accession>A0A2G4YV54</accession>
<organism evidence="1 2">
    <name type="scientific">Paremcibacter congregatus</name>
    <dbReference type="NCBI Taxonomy" id="2043170"/>
    <lineage>
        <taxon>Bacteria</taxon>
        <taxon>Pseudomonadati</taxon>
        <taxon>Pseudomonadota</taxon>
        <taxon>Alphaproteobacteria</taxon>
        <taxon>Emcibacterales</taxon>
        <taxon>Emcibacteraceae</taxon>
        <taxon>Paremcibacter</taxon>
    </lineage>
</organism>
<evidence type="ECO:0008006" key="3">
    <source>
        <dbReference type="Google" id="ProtNLM"/>
    </source>
</evidence>
<dbReference type="GO" id="GO:0016765">
    <property type="term" value="F:transferase activity, transferring alkyl or aryl (other than methyl) groups"/>
    <property type="evidence" value="ECO:0007669"/>
    <property type="project" value="UniProtKB-ARBA"/>
</dbReference>
<evidence type="ECO:0000313" key="1">
    <source>
        <dbReference type="EMBL" id="PHZ86211.1"/>
    </source>
</evidence>
<protein>
    <recommendedName>
        <fullName evidence="3">Phytoene synthase</fullName>
    </recommendedName>
</protein>
<dbReference type="InterPro" id="IPR008949">
    <property type="entry name" value="Isoprenoid_synthase_dom_sf"/>
</dbReference>
<sequence length="281" mass="31817">MSDSSKISPHIQEMIEQYDHDRYLTVLYAPEDKRPALCALYAFNYEISRIRETVSEPMLGEIRLQWWREAIDDVYAGSPRPHEIMPDLAMAITTNDLSRDRLMAMIEGRALDLYEDSPKDEAALKDYLLKTAGNLACLAAHILGQRDADDLAQELGIAWGYIGLIRAVPYHMSLKKSNMPESLMAAHGVSDQKFLSPDKQEVNRAVVGSLCQTAEDHLARVRAGKKRIAAEARSLYLLSALSRSYLKTIRKADYNPFALEEKADAFFRHLRLLSSALFNRI</sequence>
<dbReference type="InterPro" id="IPR002060">
    <property type="entry name" value="Squ/phyt_synthse"/>
</dbReference>
<dbReference type="RefSeq" id="WP_099471795.1">
    <property type="nucleotide sequence ID" value="NZ_CP041025.1"/>
</dbReference>
<dbReference type="Pfam" id="PF00494">
    <property type="entry name" value="SQS_PSY"/>
    <property type="match status" value="1"/>
</dbReference>
<dbReference type="InParanoid" id="A0A2G4YV54"/>